<evidence type="ECO:0000256" key="3">
    <source>
        <dbReference type="PROSITE-ProRule" id="PRU00023"/>
    </source>
</evidence>
<keyword evidence="2 3" id="KW-0040">ANK repeat</keyword>
<accession>A0A7M7T2T7</accession>
<dbReference type="PROSITE" id="PS50297">
    <property type="entry name" value="ANK_REP_REGION"/>
    <property type="match status" value="1"/>
</dbReference>
<organism evidence="5 6">
    <name type="scientific">Strongylocentrotus purpuratus</name>
    <name type="common">Purple sea urchin</name>
    <dbReference type="NCBI Taxonomy" id="7668"/>
    <lineage>
        <taxon>Eukaryota</taxon>
        <taxon>Metazoa</taxon>
        <taxon>Echinodermata</taxon>
        <taxon>Eleutherozoa</taxon>
        <taxon>Echinozoa</taxon>
        <taxon>Echinoidea</taxon>
        <taxon>Euechinoidea</taxon>
        <taxon>Echinacea</taxon>
        <taxon>Camarodonta</taxon>
        <taxon>Echinidea</taxon>
        <taxon>Strongylocentrotidae</taxon>
        <taxon>Strongylocentrotus</taxon>
    </lineage>
</organism>
<dbReference type="KEGG" id="spu:100889662"/>
<reference evidence="5" key="2">
    <citation type="submission" date="2021-01" db="UniProtKB">
        <authorList>
            <consortium name="EnsemblMetazoa"/>
        </authorList>
    </citation>
    <scope>IDENTIFICATION</scope>
</reference>
<evidence type="ECO:0000256" key="4">
    <source>
        <dbReference type="SAM" id="MobiDB-lite"/>
    </source>
</evidence>
<dbReference type="InParanoid" id="A0A7M7T2T7"/>
<dbReference type="Pfam" id="PF12796">
    <property type="entry name" value="Ank_2"/>
    <property type="match status" value="3"/>
</dbReference>
<dbReference type="InterPro" id="IPR036770">
    <property type="entry name" value="Ankyrin_rpt-contain_sf"/>
</dbReference>
<feature type="compositionally biased region" description="Polar residues" evidence="4">
    <location>
        <begin position="1"/>
        <end position="21"/>
    </location>
</feature>
<keyword evidence="1" id="KW-0677">Repeat</keyword>
<reference evidence="6" key="1">
    <citation type="submission" date="2015-02" db="EMBL/GenBank/DDBJ databases">
        <title>Genome sequencing for Strongylocentrotus purpuratus.</title>
        <authorList>
            <person name="Murali S."/>
            <person name="Liu Y."/>
            <person name="Vee V."/>
            <person name="English A."/>
            <person name="Wang M."/>
            <person name="Skinner E."/>
            <person name="Han Y."/>
            <person name="Muzny D.M."/>
            <person name="Worley K.C."/>
            <person name="Gibbs R.A."/>
        </authorList>
    </citation>
    <scope>NUCLEOTIDE SEQUENCE</scope>
</reference>
<dbReference type="Proteomes" id="UP000007110">
    <property type="component" value="Unassembled WGS sequence"/>
</dbReference>
<keyword evidence="6" id="KW-1185">Reference proteome</keyword>
<evidence type="ECO:0000256" key="2">
    <source>
        <dbReference type="ARBA" id="ARBA00023043"/>
    </source>
</evidence>
<evidence type="ECO:0000313" key="5">
    <source>
        <dbReference type="EnsemblMetazoa" id="XP_030849763"/>
    </source>
</evidence>
<dbReference type="PROSITE" id="PS50088">
    <property type="entry name" value="ANK_REPEAT"/>
    <property type="match status" value="1"/>
</dbReference>
<dbReference type="GeneID" id="100889662"/>
<dbReference type="OrthoDB" id="194358at2759"/>
<dbReference type="EnsemblMetazoa" id="XM_030993903">
    <property type="protein sequence ID" value="XP_030849763"/>
    <property type="gene ID" value="LOC100889662"/>
</dbReference>
<dbReference type="InterPro" id="IPR002110">
    <property type="entry name" value="Ankyrin_rpt"/>
</dbReference>
<dbReference type="PANTHER" id="PTHR24178">
    <property type="entry name" value="MOLTING PROTEIN MLT-4"/>
    <property type="match status" value="1"/>
</dbReference>
<sequence length="457" mass="50824">MSGIRSGSNDFGSGECSSYGESQERELESVSVSGSQMAAPQKTKKPSSLLQLVKAENPSIDEAKHLLSDRTPDDISQAIEQKDSRGNSVIHYACAKALVPWVELLIVKGADLNVEGKDGQRPIHFTVKGEAKNVSQQEAKSGIVTSPLFHITCQNDQFENAMLLLKHGADPLAKDRVGEDTPLHIILRKKQVKHALRFLEICKKNGHDMPKILLARNANQQCVIHEAVKCGDKELVTYCIEHVSKPDDYDDLLYVRSRNTSTLMHTACRHGHVGIVKMLAEMCPKLLESRSESGYTPLHASCSRNQAEVTKIVCDLLQESFYELVAWDKDMINEADPDDGNSLIHLIARKGHHQTTMAILKNPDVQTKRKNKMGQTALHVAIKGGHRMTSDLILKTDKELAGTKDKDEMTPLMYACRKGDILIVELLLNMLQEQIGFLECDVKDLNCLDYAIDNGHE</sequence>
<evidence type="ECO:0000256" key="1">
    <source>
        <dbReference type="ARBA" id="ARBA00022737"/>
    </source>
</evidence>
<name>A0A7M7T2T7_STRPU</name>
<dbReference type="Gene3D" id="1.25.40.20">
    <property type="entry name" value="Ankyrin repeat-containing domain"/>
    <property type="match status" value="3"/>
</dbReference>
<dbReference type="RefSeq" id="XP_030849763.1">
    <property type="nucleotide sequence ID" value="XM_030993903.1"/>
</dbReference>
<dbReference type="SMART" id="SM00248">
    <property type="entry name" value="ANK"/>
    <property type="match status" value="8"/>
</dbReference>
<protein>
    <submittedName>
        <fullName evidence="5">Uncharacterized protein</fullName>
    </submittedName>
</protein>
<dbReference type="SUPFAM" id="SSF48403">
    <property type="entry name" value="Ankyrin repeat"/>
    <property type="match status" value="2"/>
</dbReference>
<dbReference type="AlphaFoldDB" id="A0A7M7T2T7"/>
<proteinExistence type="predicted"/>
<feature type="region of interest" description="Disordered" evidence="4">
    <location>
        <begin position="1"/>
        <end position="50"/>
    </location>
</feature>
<dbReference type="Pfam" id="PF00023">
    <property type="entry name" value="Ank"/>
    <property type="match status" value="1"/>
</dbReference>
<feature type="repeat" description="ANK" evidence="3">
    <location>
        <begin position="85"/>
        <end position="117"/>
    </location>
</feature>
<evidence type="ECO:0000313" key="6">
    <source>
        <dbReference type="Proteomes" id="UP000007110"/>
    </source>
</evidence>